<gene>
    <name evidence="2" type="ORF">Slin15195_G053210</name>
</gene>
<dbReference type="AlphaFoldDB" id="A0A9Q9AU25"/>
<dbReference type="OrthoDB" id="3352776at2759"/>
<organism evidence="2 3">
    <name type="scientific">Septoria linicola</name>
    <dbReference type="NCBI Taxonomy" id="215465"/>
    <lineage>
        <taxon>Eukaryota</taxon>
        <taxon>Fungi</taxon>
        <taxon>Dikarya</taxon>
        <taxon>Ascomycota</taxon>
        <taxon>Pezizomycotina</taxon>
        <taxon>Dothideomycetes</taxon>
        <taxon>Dothideomycetidae</taxon>
        <taxon>Mycosphaerellales</taxon>
        <taxon>Mycosphaerellaceae</taxon>
        <taxon>Septoria</taxon>
    </lineage>
</organism>
<evidence type="ECO:0000313" key="2">
    <source>
        <dbReference type="EMBL" id="USW52002.1"/>
    </source>
</evidence>
<dbReference type="EMBL" id="CP099421">
    <property type="protein sequence ID" value="USW52002.1"/>
    <property type="molecule type" value="Genomic_DNA"/>
</dbReference>
<accession>A0A9Q9AU25</accession>
<reference evidence="2" key="1">
    <citation type="submission" date="2022-06" db="EMBL/GenBank/DDBJ databases">
        <title>Complete genome sequences of two strains of the flax pathogen Septoria linicola.</title>
        <authorList>
            <person name="Lapalu N."/>
            <person name="Simon A."/>
            <person name="Demenou B."/>
            <person name="Paumier D."/>
            <person name="Guillot M.-P."/>
            <person name="Gout L."/>
            <person name="Valade R."/>
        </authorList>
    </citation>
    <scope>NUCLEOTIDE SEQUENCE</scope>
    <source>
        <strain evidence="2">SE15195</strain>
    </source>
</reference>
<protein>
    <submittedName>
        <fullName evidence="2">Uncharacterized protein</fullName>
    </submittedName>
</protein>
<name>A0A9Q9AU25_9PEZI</name>
<feature type="signal peptide" evidence="1">
    <location>
        <begin position="1"/>
        <end position="23"/>
    </location>
</feature>
<keyword evidence="3" id="KW-1185">Reference proteome</keyword>
<feature type="chain" id="PRO_5040364577" evidence="1">
    <location>
        <begin position="24"/>
        <end position="210"/>
    </location>
</feature>
<evidence type="ECO:0000313" key="3">
    <source>
        <dbReference type="Proteomes" id="UP001056384"/>
    </source>
</evidence>
<evidence type="ECO:0000256" key="1">
    <source>
        <dbReference type="SAM" id="SignalP"/>
    </source>
</evidence>
<sequence>MLIVLSKRVIGFIIFATAARVKSATSDLTFDWNGSHQASFNVDSPKSLQPVTLPPTTDRTNKLRTSCHAFCKALETPPPPEEILEKHFISSPKITEHGPEWARSRLPFVAKTYSGADEFLEYFSTLSKVLSMKMDPAPAPGEFAVQIHSFDHDEKPVDEGQEPSNRRGSGFVFVQGGGKFSSVEPGKSWNEKFVYRFSEFDQAGKIGHWE</sequence>
<dbReference type="Proteomes" id="UP001056384">
    <property type="component" value="Chromosome 4"/>
</dbReference>
<proteinExistence type="predicted"/>
<keyword evidence="1" id="KW-0732">Signal</keyword>